<comment type="cofactor">
    <cofactor evidence="1">
        <name>Mg(2+)</name>
        <dbReference type="ChEBI" id="CHEBI:18420"/>
    </cofactor>
</comment>
<evidence type="ECO:0000313" key="6">
    <source>
        <dbReference type="Proteomes" id="UP000316968"/>
    </source>
</evidence>
<protein>
    <submittedName>
        <fullName evidence="5">HAD family hydrolase</fullName>
    </submittedName>
</protein>
<proteinExistence type="predicted"/>
<organism evidence="5 6">
    <name type="scientific">Saccharibacillus brassicae</name>
    <dbReference type="NCBI Taxonomy" id="2583377"/>
    <lineage>
        <taxon>Bacteria</taxon>
        <taxon>Bacillati</taxon>
        <taxon>Bacillota</taxon>
        <taxon>Bacilli</taxon>
        <taxon>Bacillales</taxon>
        <taxon>Paenibacillaceae</taxon>
        <taxon>Saccharibacillus</taxon>
    </lineage>
</organism>
<dbReference type="EMBL" id="CP041217">
    <property type="protein sequence ID" value="QDH21427.1"/>
    <property type="molecule type" value="Genomic_DNA"/>
</dbReference>
<dbReference type="NCBIfam" id="TIGR01509">
    <property type="entry name" value="HAD-SF-IA-v3"/>
    <property type="match status" value="1"/>
</dbReference>
<dbReference type="InterPro" id="IPR023214">
    <property type="entry name" value="HAD_sf"/>
</dbReference>
<dbReference type="RefSeq" id="WP_141447972.1">
    <property type="nucleotide sequence ID" value="NZ_CP041217.1"/>
</dbReference>
<dbReference type="KEGG" id="saca:FFV09_11615"/>
<accession>A0A4Y6UYX1</accession>
<evidence type="ECO:0000256" key="1">
    <source>
        <dbReference type="ARBA" id="ARBA00001946"/>
    </source>
</evidence>
<dbReference type="Gene3D" id="3.40.50.1000">
    <property type="entry name" value="HAD superfamily/HAD-like"/>
    <property type="match status" value="1"/>
</dbReference>
<evidence type="ECO:0000313" key="5">
    <source>
        <dbReference type="EMBL" id="QDH21427.1"/>
    </source>
</evidence>
<keyword evidence="2" id="KW-0479">Metal-binding</keyword>
<keyword evidence="6" id="KW-1185">Reference proteome</keyword>
<reference evidence="5 6" key="1">
    <citation type="submission" date="2019-06" db="EMBL/GenBank/DDBJ databases">
        <title>Saccharibacillus brassicae sp. nov., an endophytic bacterium isolated from Chinese cabbage seeds (Brassica pekinensis).</title>
        <authorList>
            <person name="Jiang L."/>
            <person name="Lee J."/>
            <person name="Kim S.W."/>
        </authorList>
    </citation>
    <scope>NUCLEOTIDE SEQUENCE [LARGE SCALE GENOMIC DNA]</scope>
    <source>
        <strain evidence="6">KCTC 43072 / ATSA2</strain>
    </source>
</reference>
<dbReference type="SUPFAM" id="SSF56784">
    <property type="entry name" value="HAD-like"/>
    <property type="match status" value="1"/>
</dbReference>
<evidence type="ECO:0000256" key="2">
    <source>
        <dbReference type="ARBA" id="ARBA00022723"/>
    </source>
</evidence>
<dbReference type="Gene3D" id="1.10.150.240">
    <property type="entry name" value="Putative phosphatase, domain 2"/>
    <property type="match status" value="1"/>
</dbReference>
<dbReference type="Pfam" id="PF00702">
    <property type="entry name" value="Hydrolase"/>
    <property type="match status" value="1"/>
</dbReference>
<dbReference type="PANTHER" id="PTHR46470">
    <property type="entry name" value="N-ACYLNEURAMINATE-9-PHOSPHATASE"/>
    <property type="match status" value="1"/>
</dbReference>
<dbReference type="InterPro" id="IPR006439">
    <property type="entry name" value="HAD-SF_hydro_IA"/>
</dbReference>
<dbReference type="GO" id="GO:0044281">
    <property type="term" value="P:small molecule metabolic process"/>
    <property type="evidence" value="ECO:0007669"/>
    <property type="project" value="UniProtKB-ARBA"/>
</dbReference>
<evidence type="ECO:0000256" key="4">
    <source>
        <dbReference type="ARBA" id="ARBA00022842"/>
    </source>
</evidence>
<sequence>MYSFIFDIDDTVYDQMLPFRQAFERNFAEHGDLPLHDLYRHNRKFSDEVFELTVRGEMTLEDMQVYRITEAMKAMGIGITRVEALGFQDGYAAAQQELRLTPDIREALDYCRDLGMKIGVITNGPGEHQRGKVERLGVYAWVKPEHVFISGELGCMKPDRRIFRHAEETLGLERERTYYVGDSYANDIVGAKGAGWKSIWIDRRGQRIPEGGAQPDVRIAEGDSIAATIRGICESGHEGGRE</sequence>
<evidence type="ECO:0000256" key="3">
    <source>
        <dbReference type="ARBA" id="ARBA00022801"/>
    </source>
</evidence>
<name>A0A4Y6UYX1_SACBS</name>
<gene>
    <name evidence="5" type="ORF">FFV09_11615</name>
</gene>
<dbReference type="InterPro" id="IPR023198">
    <property type="entry name" value="PGP-like_dom2"/>
</dbReference>
<dbReference type="SFLD" id="SFLDG01129">
    <property type="entry name" value="C1.5:_HAD__Beta-PGM__Phosphata"/>
    <property type="match status" value="1"/>
</dbReference>
<dbReference type="GO" id="GO:0016791">
    <property type="term" value="F:phosphatase activity"/>
    <property type="evidence" value="ECO:0007669"/>
    <property type="project" value="TreeGrafter"/>
</dbReference>
<dbReference type="AlphaFoldDB" id="A0A4Y6UYX1"/>
<keyword evidence="4" id="KW-0460">Magnesium</keyword>
<dbReference type="GO" id="GO:0046872">
    <property type="term" value="F:metal ion binding"/>
    <property type="evidence" value="ECO:0007669"/>
    <property type="project" value="UniProtKB-KW"/>
</dbReference>
<dbReference type="InterPro" id="IPR036412">
    <property type="entry name" value="HAD-like_sf"/>
</dbReference>
<dbReference type="PANTHER" id="PTHR46470:SF2">
    <property type="entry name" value="GLYCERALDEHYDE 3-PHOSPHATE PHOSPHATASE"/>
    <property type="match status" value="1"/>
</dbReference>
<dbReference type="OrthoDB" id="25198at2"/>
<dbReference type="PRINTS" id="PR00413">
    <property type="entry name" value="HADHALOGNASE"/>
</dbReference>
<dbReference type="NCBIfam" id="TIGR01549">
    <property type="entry name" value="HAD-SF-IA-v1"/>
    <property type="match status" value="1"/>
</dbReference>
<dbReference type="InterPro" id="IPR051400">
    <property type="entry name" value="HAD-like_hydrolase"/>
</dbReference>
<dbReference type="Proteomes" id="UP000316968">
    <property type="component" value="Chromosome"/>
</dbReference>
<keyword evidence="3 5" id="KW-0378">Hydrolase</keyword>
<dbReference type="SFLD" id="SFLDS00003">
    <property type="entry name" value="Haloacid_Dehalogenase"/>
    <property type="match status" value="1"/>
</dbReference>